<evidence type="ECO:0000313" key="9">
    <source>
        <dbReference type="Proteomes" id="UP001443914"/>
    </source>
</evidence>
<reference evidence="8" key="1">
    <citation type="submission" date="2024-03" db="EMBL/GenBank/DDBJ databases">
        <title>WGS assembly of Saponaria officinalis var. Norfolk2.</title>
        <authorList>
            <person name="Jenkins J."/>
            <person name="Shu S."/>
            <person name="Grimwood J."/>
            <person name="Barry K."/>
            <person name="Goodstein D."/>
            <person name="Schmutz J."/>
            <person name="Leebens-Mack J."/>
            <person name="Osbourn A."/>
        </authorList>
    </citation>
    <scope>NUCLEOTIDE SEQUENCE [LARGE SCALE GENOMIC DNA]</scope>
    <source>
        <strain evidence="8">JIC</strain>
    </source>
</reference>
<dbReference type="EMBL" id="JBDFQZ010000008">
    <property type="protein sequence ID" value="KAK9699612.1"/>
    <property type="molecule type" value="Genomic_DNA"/>
</dbReference>
<evidence type="ECO:0000256" key="4">
    <source>
        <dbReference type="ARBA" id="ARBA00023224"/>
    </source>
</evidence>
<name>A0AAW1J9E2_SAPOF</name>
<evidence type="ECO:0000256" key="1">
    <source>
        <dbReference type="ARBA" id="ARBA00004236"/>
    </source>
</evidence>
<proteinExistence type="predicted"/>
<gene>
    <name evidence="8" type="ORF">RND81_08G184800</name>
</gene>
<keyword evidence="3 7" id="KW-0472">Membrane</keyword>
<feature type="transmembrane region" description="Helical" evidence="7">
    <location>
        <begin position="91"/>
        <end position="115"/>
    </location>
</feature>
<dbReference type="AlphaFoldDB" id="A0AAW1J9E2"/>
<dbReference type="GO" id="GO:0005886">
    <property type="term" value="C:plasma membrane"/>
    <property type="evidence" value="ECO:0007669"/>
    <property type="project" value="UniProtKB-SubCell"/>
</dbReference>
<keyword evidence="7" id="KW-1133">Transmembrane helix</keyword>
<organism evidence="8 9">
    <name type="scientific">Saponaria officinalis</name>
    <name type="common">Common soapwort</name>
    <name type="synonym">Lychnis saponaria</name>
    <dbReference type="NCBI Taxonomy" id="3572"/>
    <lineage>
        <taxon>Eukaryota</taxon>
        <taxon>Viridiplantae</taxon>
        <taxon>Streptophyta</taxon>
        <taxon>Embryophyta</taxon>
        <taxon>Tracheophyta</taxon>
        <taxon>Spermatophyta</taxon>
        <taxon>Magnoliopsida</taxon>
        <taxon>eudicotyledons</taxon>
        <taxon>Gunneridae</taxon>
        <taxon>Pentapetalae</taxon>
        <taxon>Caryophyllales</taxon>
        <taxon>Caryophyllaceae</taxon>
        <taxon>Caryophylleae</taxon>
        <taxon>Saponaria</taxon>
    </lineage>
</organism>
<evidence type="ECO:0000256" key="3">
    <source>
        <dbReference type="ARBA" id="ARBA00023136"/>
    </source>
</evidence>
<feature type="compositionally biased region" description="Polar residues" evidence="6">
    <location>
        <begin position="12"/>
        <end position="21"/>
    </location>
</feature>
<evidence type="ECO:0000256" key="5">
    <source>
        <dbReference type="SAM" id="Coils"/>
    </source>
</evidence>
<keyword evidence="2" id="KW-1003">Cell membrane</keyword>
<evidence type="ECO:0000256" key="2">
    <source>
        <dbReference type="ARBA" id="ARBA00022475"/>
    </source>
</evidence>
<keyword evidence="4" id="KW-0807">Transducer</keyword>
<dbReference type="InterPro" id="IPR045878">
    <property type="entry name" value="GG1/2"/>
</dbReference>
<comment type="caution">
    <text evidence="8">The sequence shown here is derived from an EMBL/GenBank/DDBJ whole genome shotgun (WGS) entry which is preliminary data.</text>
</comment>
<dbReference type="Proteomes" id="UP001443914">
    <property type="component" value="Unassembled WGS sequence"/>
</dbReference>
<feature type="region of interest" description="Disordered" evidence="6">
    <location>
        <begin position="1"/>
        <end position="21"/>
    </location>
</feature>
<sequence length="135" mass="15626">MKPEDEAATAQIRRSSSKTPSNFIGRHRLQAAISHLDQQMKIFQDELNELDSVGGPSTVCDEYAKILYNIFLHRLLFHKFLFKASICVKRVFGNCFSVVGFSLKLIWLIILLSMIRFTKKKAFSFRVIPSYRRPI</sequence>
<evidence type="ECO:0000256" key="6">
    <source>
        <dbReference type="SAM" id="MobiDB-lite"/>
    </source>
</evidence>
<evidence type="ECO:0000313" key="8">
    <source>
        <dbReference type="EMBL" id="KAK9699612.1"/>
    </source>
</evidence>
<evidence type="ECO:0000256" key="7">
    <source>
        <dbReference type="SAM" id="Phobius"/>
    </source>
</evidence>
<comment type="subcellular location">
    <subcellularLocation>
        <location evidence="1">Cell membrane</location>
    </subcellularLocation>
</comment>
<protein>
    <submittedName>
        <fullName evidence="8">Uncharacterized protein</fullName>
    </submittedName>
</protein>
<keyword evidence="5" id="KW-0175">Coiled coil</keyword>
<keyword evidence="7" id="KW-0812">Transmembrane</keyword>
<accession>A0AAW1J9E2</accession>
<dbReference type="GO" id="GO:0007165">
    <property type="term" value="P:signal transduction"/>
    <property type="evidence" value="ECO:0007669"/>
    <property type="project" value="UniProtKB-KW"/>
</dbReference>
<dbReference type="PANTHER" id="PTHR35129:SF5">
    <property type="entry name" value="GUANINE NUCLEOTIDE-BINDING PROTEIN SUBUNIT GAMMA 2"/>
    <property type="match status" value="1"/>
</dbReference>
<keyword evidence="9" id="KW-1185">Reference proteome</keyword>
<dbReference type="PANTHER" id="PTHR35129">
    <property type="entry name" value="GUANINE NUCLEOTIDE-BINDING PROTEIN SUBUNIT GAMMA 1"/>
    <property type="match status" value="1"/>
</dbReference>
<feature type="coiled-coil region" evidence="5">
    <location>
        <begin position="26"/>
        <end position="53"/>
    </location>
</feature>